<protein>
    <submittedName>
        <fullName evidence="1">Uncharacterized protein</fullName>
    </submittedName>
</protein>
<proteinExistence type="predicted"/>
<sequence>MDINKACDILIESITRLSKRSPEITVANAQADVINNACLYILKEQKKDLFYGQHLQDAKLFIDASIRIFQQFREVDGIILMTSIQNNLAWDGMWDFLRTYFYEKHGIHIDEKSSETLKFYSNSHKRIENGTITSEDEVARIVVVQFIGENKEEVLVSIEPSLSPKKGKLLTNKENILTYEGYDPDYLFHIKLDLFNEVEFFTLELPNRKLAIEYYE</sequence>
<dbReference type="EMBL" id="AP026867">
    <property type="protein sequence ID" value="BDS09585.1"/>
    <property type="molecule type" value="Genomic_DNA"/>
</dbReference>
<gene>
    <name evidence="1" type="ORF">AsAng_0002890</name>
</gene>
<accession>A0A915YAY2</accession>
<organism evidence="1 2">
    <name type="scientific">Aureispira anguillae</name>
    <dbReference type="NCBI Taxonomy" id="2864201"/>
    <lineage>
        <taxon>Bacteria</taxon>
        <taxon>Pseudomonadati</taxon>
        <taxon>Bacteroidota</taxon>
        <taxon>Saprospiria</taxon>
        <taxon>Saprospirales</taxon>
        <taxon>Saprospiraceae</taxon>
        <taxon>Aureispira</taxon>
    </lineage>
</organism>
<evidence type="ECO:0000313" key="1">
    <source>
        <dbReference type="EMBL" id="BDS09585.1"/>
    </source>
</evidence>
<dbReference type="AlphaFoldDB" id="A0A915YAY2"/>
<dbReference type="KEGG" id="aup:AsAng_0002890"/>
<reference evidence="1" key="1">
    <citation type="submission" date="2022-09" db="EMBL/GenBank/DDBJ databases">
        <title>Aureispira anguillicida sp. nov., isolated from Leptocephalus of Japanese eel Anguilla japonica.</title>
        <authorList>
            <person name="Yuasa K."/>
            <person name="Mekata T."/>
            <person name="Ikunari K."/>
        </authorList>
    </citation>
    <scope>NUCLEOTIDE SEQUENCE</scope>
    <source>
        <strain evidence="1">EL160426</strain>
    </source>
</reference>
<evidence type="ECO:0000313" key="2">
    <source>
        <dbReference type="Proteomes" id="UP001060919"/>
    </source>
</evidence>
<dbReference type="Proteomes" id="UP001060919">
    <property type="component" value="Chromosome"/>
</dbReference>
<keyword evidence="2" id="KW-1185">Reference proteome</keyword>
<name>A0A915YAY2_9BACT</name>
<dbReference type="RefSeq" id="WP_264790960.1">
    <property type="nucleotide sequence ID" value="NZ_AP026867.1"/>
</dbReference>